<protein>
    <submittedName>
        <fullName evidence="3">NAD(P)/FAD-dependent oxidoreductase</fullName>
    </submittedName>
</protein>
<dbReference type="RefSeq" id="WP_345515413.1">
    <property type="nucleotide sequence ID" value="NZ_BAAAXD010000031.1"/>
</dbReference>
<evidence type="ECO:0000313" key="3">
    <source>
        <dbReference type="EMBL" id="MFB9576347.1"/>
    </source>
</evidence>
<evidence type="ECO:0000313" key="4">
    <source>
        <dbReference type="Proteomes" id="UP001589710"/>
    </source>
</evidence>
<evidence type="ECO:0000256" key="1">
    <source>
        <dbReference type="ARBA" id="ARBA00023002"/>
    </source>
</evidence>
<dbReference type="Gene3D" id="3.50.50.60">
    <property type="entry name" value="FAD/NAD(P)-binding domain"/>
    <property type="match status" value="2"/>
</dbReference>
<reference evidence="3 4" key="1">
    <citation type="submission" date="2024-09" db="EMBL/GenBank/DDBJ databases">
        <authorList>
            <person name="Sun Q."/>
            <person name="Mori K."/>
        </authorList>
    </citation>
    <scope>NUCLEOTIDE SEQUENCE [LARGE SCALE GENOMIC DNA]</scope>
    <source>
        <strain evidence="3 4">JCM 3331</strain>
    </source>
</reference>
<evidence type="ECO:0000259" key="2">
    <source>
        <dbReference type="Pfam" id="PF07992"/>
    </source>
</evidence>
<dbReference type="InterPro" id="IPR023753">
    <property type="entry name" value="FAD/NAD-binding_dom"/>
</dbReference>
<dbReference type="Pfam" id="PF07992">
    <property type="entry name" value="Pyr_redox_2"/>
    <property type="match status" value="1"/>
</dbReference>
<organism evidence="3 4">
    <name type="scientific">Streptomyces yanii</name>
    <dbReference type="NCBI Taxonomy" id="78510"/>
    <lineage>
        <taxon>Bacteria</taxon>
        <taxon>Bacillati</taxon>
        <taxon>Actinomycetota</taxon>
        <taxon>Actinomycetes</taxon>
        <taxon>Kitasatosporales</taxon>
        <taxon>Streptomycetaceae</taxon>
        <taxon>Streptomyces</taxon>
    </lineage>
</organism>
<dbReference type="PANTHER" id="PTHR42949">
    <property type="entry name" value="ANAEROBIC GLYCEROL-3-PHOSPHATE DEHYDROGENASE SUBUNIT B"/>
    <property type="match status" value="1"/>
</dbReference>
<keyword evidence="4" id="KW-1185">Reference proteome</keyword>
<proteinExistence type="predicted"/>
<sequence length="416" mass="44721">MTHQPSPITPDVLIIGGGPAGLTAAAELAGRRAGHVLVVDREQAAGGIPRHSDHTGYGLRDLHRVMSGPAYARHLVQQATRAGAEIRTRTMVTGWADDHTVDVTSPDGRYQIRPRSIVLATGVRERPRTARRIPGDRPHGVYTTGQLQNLVHLHHQPVGKRAVIVGGELVSWSAAVTLREAGCTPALMVSQYPKAESYAAFNAVGRTILRVPVAARSRVTRVIGKGRCQAVEIENLDTGRRRTIECDTVVFTGDWIPDHELVRAAGITLDEGTLGPLTDTALRTSRPGVFAVGNMLHPADTADVAALDGKHVAQQVINHLQGRGKPAGGVRITVGAPFRWVSPQILRPGDPAPARGRLLLWSDEYVRFPKLTVRQGGRIIARRTLAWPAAPGRIFRVPSSLLDGVSQTGGPVQISL</sequence>
<feature type="domain" description="FAD/NAD(P)-binding" evidence="2">
    <location>
        <begin position="11"/>
        <end position="306"/>
    </location>
</feature>
<dbReference type="PRINTS" id="PR00469">
    <property type="entry name" value="PNDRDTASEII"/>
</dbReference>
<dbReference type="EMBL" id="JBHMCG010000129">
    <property type="protein sequence ID" value="MFB9576347.1"/>
    <property type="molecule type" value="Genomic_DNA"/>
</dbReference>
<dbReference type="InterPro" id="IPR051691">
    <property type="entry name" value="Metab_Enz_Cyan_OpOx_G3PDH"/>
</dbReference>
<dbReference type="PANTHER" id="PTHR42949:SF3">
    <property type="entry name" value="ANAEROBIC GLYCEROL-3-PHOSPHATE DEHYDROGENASE SUBUNIT B"/>
    <property type="match status" value="1"/>
</dbReference>
<dbReference type="SUPFAM" id="SSF51905">
    <property type="entry name" value="FAD/NAD(P)-binding domain"/>
    <property type="match status" value="1"/>
</dbReference>
<dbReference type="InterPro" id="IPR036188">
    <property type="entry name" value="FAD/NAD-bd_sf"/>
</dbReference>
<comment type="caution">
    <text evidence="3">The sequence shown here is derived from an EMBL/GenBank/DDBJ whole genome shotgun (WGS) entry which is preliminary data.</text>
</comment>
<keyword evidence="1" id="KW-0560">Oxidoreductase</keyword>
<gene>
    <name evidence="3" type="ORF">ACFFTL_29720</name>
</gene>
<name>A0ABV5REW7_9ACTN</name>
<dbReference type="PRINTS" id="PR00368">
    <property type="entry name" value="FADPNR"/>
</dbReference>
<accession>A0ABV5REW7</accession>
<dbReference type="Proteomes" id="UP001589710">
    <property type="component" value="Unassembled WGS sequence"/>
</dbReference>